<dbReference type="InterPro" id="IPR039422">
    <property type="entry name" value="MarR/SlyA-like"/>
</dbReference>
<reference evidence="5 6" key="1">
    <citation type="submission" date="2024-09" db="EMBL/GenBank/DDBJ databases">
        <authorList>
            <person name="Sun Q."/>
            <person name="Mori K."/>
        </authorList>
    </citation>
    <scope>NUCLEOTIDE SEQUENCE [LARGE SCALE GENOMIC DNA]</scope>
    <source>
        <strain evidence="5 6">CCM 8543</strain>
    </source>
</reference>
<evidence type="ECO:0000256" key="3">
    <source>
        <dbReference type="ARBA" id="ARBA00023163"/>
    </source>
</evidence>
<keyword evidence="3" id="KW-0804">Transcription</keyword>
<dbReference type="RefSeq" id="WP_261521328.1">
    <property type="nucleotide sequence ID" value="NZ_JAODNW010000017.1"/>
</dbReference>
<dbReference type="Proteomes" id="UP001589755">
    <property type="component" value="Unassembled WGS sequence"/>
</dbReference>
<dbReference type="SUPFAM" id="SSF46785">
    <property type="entry name" value="Winged helix' DNA-binding domain"/>
    <property type="match status" value="1"/>
</dbReference>
<dbReference type="InterPro" id="IPR000835">
    <property type="entry name" value="HTH_MarR-typ"/>
</dbReference>
<feature type="domain" description="HTH marR-type" evidence="4">
    <location>
        <begin position="7"/>
        <end position="141"/>
    </location>
</feature>
<dbReference type="Pfam" id="PF01047">
    <property type="entry name" value="MarR"/>
    <property type="match status" value="1"/>
</dbReference>
<dbReference type="PANTHER" id="PTHR33164:SF64">
    <property type="entry name" value="TRANSCRIPTIONAL REGULATOR SLYA"/>
    <property type="match status" value="1"/>
</dbReference>
<dbReference type="PROSITE" id="PS50995">
    <property type="entry name" value="HTH_MARR_2"/>
    <property type="match status" value="1"/>
</dbReference>
<proteinExistence type="predicted"/>
<dbReference type="PRINTS" id="PR00598">
    <property type="entry name" value="HTHMARR"/>
</dbReference>
<keyword evidence="2" id="KW-0238">DNA-binding</keyword>
<dbReference type="Gene3D" id="1.10.10.10">
    <property type="entry name" value="Winged helix-like DNA-binding domain superfamily/Winged helix DNA-binding domain"/>
    <property type="match status" value="1"/>
</dbReference>
<sequence>MSLRFDPDTFGFLVTDLARLIRADMDRRIEAAGIGVTPGEARTLIYAARYGVLRQNVLAERMGLEAMTVSVYLDRLEERGLVKRMPDPADRRAKLIRLTRKADAVLEAILRIAGEVRARARGEMDEESWARLRDLLKQVRGNFTGGA</sequence>
<evidence type="ECO:0000313" key="5">
    <source>
        <dbReference type="EMBL" id="MFC0210002.1"/>
    </source>
</evidence>
<comment type="caution">
    <text evidence="5">The sequence shown here is derived from an EMBL/GenBank/DDBJ whole genome shotgun (WGS) entry which is preliminary data.</text>
</comment>
<keyword evidence="6" id="KW-1185">Reference proteome</keyword>
<dbReference type="PROSITE" id="PS01117">
    <property type="entry name" value="HTH_MARR_1"/>
    <property type="match status" value="1"/>
</dbReference>
<evidence type="ECO:0000256" key="2">
    <source>
        <dbReference type="ARBA" id="ARBA00023125"/>
    </source>
</evidence>
<evidence type="ECO:0000256" key="1">
    <source>
        <dbReference type="ARBA" id="ARBA00023015"/>
    </source>
</evidence>
<name>A0ABV6DBL7_9HYPH</name>
<dbReference type="PANTHER" id="PTHR33164">
    <property type="entry name" value="TRANSCRIPTIONAL REGULATOR, MARR FAMILY"/>
    <property type="match status" value="1"/>
</dbReference>
<dbReference type="InterPro" id="IPR036390">
    <property type="entry name" value="WH_DNA-bd_sf"/>
</dbReference>
<dbReference type="InterPro" id="IPR036388">
    <property type="entry name" value="WH-like_DNA-bd_sf"/>
</dbReference>
<dbReference type="InterPro" id="IPR023187">
    <property type="entry name" value="Tscrpt_reg_MarR-type_CS"/>
</dbReference>
<organism evidence="5 6">
    <name type="scientific">Chelativorans intermedius</name>
    <dbReference type="NCBI Taxonomy" id="515947"/>
    <lineage>
        <taxon>Bacteria</taxon>
        <taxon>Pseudomonadati</taxon>
        <taxon>Pseudomonadota</taxon>
        <taxon>Alphaproteobacteria</taxon>
        <taxon>Hyphomicrobiales</taxon>
        <taxon>Phyllobacteriaceae</taxon>
        <taxon>Chelativorans</taxon>
    </lineage>
</organism>
<dbReference type="EMBL" id="JBHLXD010000035">
    <property type="protein sequence ID" value="MFC0210002.1"/>
    <property type="molecule type" value="Genomic_DNA"/>
</dbReference>
<dbReference type="SMART" id="SM00347">
    <property type="entry name" value="HTH_MARR"/>
    <property type="match status" value="1"/>
</dbReference>
<keyword evidence="1" id="KW-0805">Transcription regulation</keyword>
<accession>A0ABV6DBL7</accession>
<evidence type="ECO:0000259" key="4">
    <source>
        <dbReference type="PROSITE" id="PS50995"/>
    </source>
</evidence>
<protein>
    <submittedName>
        <fullName evidence="5">MarR family winged helix-turn-helix transcriptional regulator</fullName>
    </submittedName>
</protein>
<gene>
    <name evidence="5" type="ORF">ACFFJ2_16505</name>
</gene>
<evidence type="ECO:0000313" key="6">
    <source>
        <dbReference type="Proteomes" id="UP001589755"/>
    </source>
</evidence>